<keyword evidence="2 4" id="KW-0195">Cyclin</keyword>
<reference evidence="6 7" key="1">
    <citation type="submission" date="2016-07" db="EMBL/GenBank/DDBJ databases">
        <title>Pervasive Adenine N6-methylation of Active Genes in Fungi.</title>
        <authorList>
            <consortium name="DOE Joint Genome Institute"/>
            <person name="Mondo S.J."/>
            <person name="Dannebaum R.O."/>
            <person name="Kuo R.C."/>
            <person name="Labutti K."/>
            <person name="Haridas S."/>
            <person name="Kuo A."/>
            <person name="Salamov A."/>
            <person name="Ahrendt S.R."/>
            <person name="Lipzen A."/>
            <person name="Sullivan W."/>
            <person name="Andreopoulos W.B."/>
            <person name="Clum A."/>
            <person name="Lindquist E."/>
            <person name="Daum C."/>
            <person name="Ramamoorthy G.K."/>
            <person name="Gryganskyi A."/>
            <person name="Culley D."/>
            <person name="Magnuson J.K."/>
            <person name="James T.Y."/>
            <person name="O'Malley M.A."/>
            <person name="Stajich J.E."/>
            <person name="Spatafora J.W."/>
            <person name="Visel A."/>
            <person name="Grigoriev I.V."/>
        </authorList>
    </citation>
    <scope>NUCLEOTIDE SEQUENCE [LARGE SCALE GENOMIC DNA]</scope>
    <source>
        <strain evidence="6 7">PL171</strain>
    </source>
</reference>
<protein>
    <submittedName>
        <fullName evidence="6">Cyclin-like protein</fullName>
    </submittedName>
</protein>
<dbReference type="Gene3D" id="1.10.472.10">
    <property type="entry name" value="Cyclin-like"/>
    <property type="match status" value="2"/>
</dbReference>
<dbReference type="SMART" id="SM00385">
    <property type="entry name" value="CYCLIN"/>
    <property type="match status" value="1"/>
</dbReference>
<comment type="similarity">
    <text evidence="4">Belongs to the cyclin family.</text>
</comment>
<dbReference type="Pfam" id="PF00134">
    <property type="entry name" value="Cyclin_N"/>
    <property type="match status" value="1"/>
</dbReference>
<sequence>MIQTRYRPKRHYMDTLQTAISREMRDNLVDYLVGVRVDLSLSRDSVFLAVNYLDRFLSKRVVTSTTLDSVCLAALLVSTKYEEVAPPDVLDLTRLLEGQFTPDDLLDMERELLTTLAFKLNVATIESFLPLAMAAAGIVNPDPVTTIHVEHVAWMAIADYDVAHMHLASVLAGASVIVAAEVFGAGGAVAHAAAGGSGHRAVVTHEQADQMWDGVCKWLGQDAARELAGAVSGLRRALRKPRMNIQRCTELALRAASKAVEA</sequence>
<dbReference type="GO" id="GO:0051301">
    <property type="term" value="P:cell division"/>
    <property type="evidence" value="ECO:0007669"/>
    <property type="project" value="UniProtKB-KW"/>
</dbReference>
<dbReference type="InterPro" id="IPR036915">
    <property type="entry name" value="Cyclin-like_sf"/>
</dbReference>
<dbReference type="InterPro" id="IPR048258">
    <property type="entry name" value="Cyclins_cyclin-box"/>
</dbReference>
<dbReference type="InterPro" id="IPR013763">
    <property type="entry name" value="Cyclin-like_dom"/>
</dbReference>
<evidence type="ECO:0000256" key="4">
    <source>
        <dbReference type="RuleBase" id="RU000383"/>
    </source>
</evidence>
<evidence type="ECO:0000256" key="3">
    <source>
        <dbReference type="ARBA" id="ARBA00023306"/>
    </source>
</evidence>
<dbReference type="EMBL" id="MCFL01000075">
    <property type="protein sequence ID" value="ORZ30739.1"/>
    <property type="molecule type" value="Genomic_DNA"/>
</dbReference>
<proteinExistence type="inferred from homology"/>
<organism evidence="6 7">
    <name type="scientific">Catenaria anguillulae PL171</name>
    <dbReference type="NCBI Taxonomy" id="765915"/>
    <lineage>
        <taxon>Eukaryota</taxon>
        <taxon>Fungi</taxon>
        <taxon>Fungi incertae sedis</taxon>
        <taxon>Blastocladiomycota</taxon>
        <taxon>Blastocladiomycetes</taxon>
        <taxon>Blastocladiales</taxon>
        <taxon>Catenariaceae</taxon>
        <taxon>Catenaria</taxon>
    </lineage>
</organism>
<dbReference type="STRING" id="765915.A0A1Y2H858"/>
<evidence type="ECO:0000313" key="6">
    <source>
        <dbReference type="EMBL" id="ORZ30739.1"/>
    </source>
</evidence>
<evidence type="ECO:0000259" key="5">
    <source>
        <dbReference type="SMART" id="SM00385"/>
    </source>
</evidence>
<keyword evidence="7" id="KW-1185">Reference proteome</keyword>
<dbReference type="OrthoDB" id="5590282at2759"/>
<dbReference type="FunFam" id="1.10.472.10:FF:000001">
    <property type="entry name" value="G2/mitotic-specific cyclin"/>
    <property type="match status" value="1"/>
</dbReference>
<feature type="domain" description="Cyclin-like" evidence="5">
    <location>
        <begin position="30"/>
        <end position="114"/>
    </location>
</feature>
<gene>
    <name evidence="6" type="ORF">BCR44DRAFT_120055</name>
</gene>
<dbReference type="AlphaFoldDB" id="A0A1Y2H858"/>
<dbReference type="InterPro" id="IPR039361">
    <property type="entry name" value="Cyclin"/>
</dbReference>
<dbReference type="Proteomes" id="UP000193411">
    <property type="component" value="Unassembled WGS sequence"/>
</dbReference>
<dbReference type="InterPro" id="IPR006671">
    <property type="entry name" value="Cyclin_N"/>
</dbReference>
<keyword evidence="1" id="KW-0132">Cell division</keyword>
<keyword evidence="3" id="KW-0131">Cell cycle</keyword>
<evidence type="ECO:0000313" key="7">
    <source>
        <dbReference type="Proteomes" id="UP000193411"/>
    </source>
</evidence>
<evidence type="ECO:0000256" key="2">
    <source>
        <dbReference type="ARBA" id="ARBA00023127"/>
    </source>
</evidence>
<name>A0A1Y2H858_9FUNG</name>
<dbReference type="PROSITE" id="PS00292">
    <property type="entry name" value="CYCLINS"/>
    <property type="match status" value="1"/>
</dbReference>
<dbReference type="SUPFAM" id="SSF47954">
    <property type="entry name" value="Cyclin-like"/>
    <property type="match status" value="1"/>
</dbReference>
<accession>A0A1Y2H858</accession>
<comment type="caution">
    <text evidence="6">The sequence shown here is derived from an EMBL/GenBank/DDBJ whole genome shotgun (WGS) entry which is preliminary data.</text>
</comment>
<evidence type="ECO:0000256" key="1">
    <source>
        <dbReference type="ARBA" id="ARBA00022618"/>
    </source>
</evidence>
<dbReference type="PANTHER" id="PTHR10177">
    <property type="entry name" value="CYCLINS"/>
    <property type="match status" value="1"/>
</dbReference>